<dbReference type="InterPro" id="IPR003591">
    <property type="entry name" value="Leu-rich_rpt_typical-subtyp"/>
</dbReference>
<keyword evidence="6 14" id="KW-0418">Kinase</keyword>
<keyword evidence="11" id="KW-0812">Transmembrane</keyword>
<protein>
    <submittedName>
        <fullName evidence="14">Leucine-rich repeat receptor-like protein kinase</fullName>
    </submittedName>
</protein>
<dbReference type="PANTHER" id="PTHR48006:SF51">
    <property type="entry name" value="PROTEIN KINASE DOMAIN-CONTAINING PROTEIN"/>
    <property type="match status" value="1"/>
</dbReference>
<evidence type="ECO:0000256" key="6">
    <source>
        <dbReference type="ARBA" id="ARBA00022777"/>
    </source>
</evidence>
<feature type="transmembrane region" description="Helical" evidence="11">
    <location>
        <begin position="408"/>
        <end position="433"/>
    </location>
</feature>
<dbReference type="InterPro" id="IPR011009">
    <property type="entry name" value="Kinase-like_dom_sf"/>
</dbReference>
<evidence type="ECO:0000256" key="12">
    <source>
        <dbReference type="SAM" id="SignalP"/>
    </source>
</evidence>
<dbReference type="InterPro" id="IPR008271">
    <property type="entry name" value="Ser/Thr_kinase_AS"/>
</dbReference>
<keyword evidence="14" id="KW-0675">Receptor</keyword>
<keyword evidence="1" id="KW-0433">Leucine-rich repeat</keyword>
<keyword evidence="7 9" id="KW-0067">ATP-binding</keyword>
<keyword evidence="5 9" id="KW-0547">Nucleotide-binding</keyword>
<dbReference type="FunFam" id="3.80.10.10:FF:000041">
    <property type="entry name" value="LRR receptor-like serine/threonine-protein kinase ERECTA"/>
    <property type="match status" value="1"/>
</dbReference>
<feature type="domain" description="Protein kinase" evidence="13">
    <location>
        <begin position="491"/>
        <end position="772"/>
    </location>
</feature>
<keyword evidence="2" id="KW-0808">Transferase</keyword>
<reference evidence="14" key="1">
    <citation type="submission" date="2016-04" db="EMBL/GenBank/DDBJ databases">
        <authorList>
            <person name="Evans L.H."/>
            <person name="Alamgir A."/>
            <person name="Owens N."/>
            <person name="Weber N.D."/>
            <person name="Virtaneva K."/>
            <person name="Barbian K."/>
            <person name="Babar A."/>
            <person name="Rosenke K."/>
        </authorList>
    </citation>
    <scope>NUCLEOTIDE SEQUENCE</scope>
    <source>
        <strain evidence="14">Antarctic moss No.L</strain>
    </source>
</reference>
<dbReference type="InterPro" id="IPR017441">
    <property type="entry name" value="Protein_kinase_ATP_BS"/>
</dbReference>
<gene>
    <name evidence="14" type="primary">LRR-RLK29</name>
</gene>
<evidence type="ECO:0000256" key="8">
    <source>
        <dbReference type="ARBA" id="ARBA00023180"/>
    </source>
</evidence>
<accession>A0A1P8DYX6</accession>
<evidence type="ECO:0000313" key="14">
    <source>
        <dbReference type="EMBL" id="APU94857.1"/>
    </source>
</evidence>
<dbReference type="AlphaFoldDB" id="A0A1P8DYX6"/>
<dbReference type="SMART" id="SM00220">
    <property type="entry name" value="S_TKc"/>
    <property type="match status" value="1"/>
</dbReference>
<feature type="compositionally biased region" description="Low complexity" evidence="10">
    <location>
        <begin position="797"/>
        <end position="810"/>
    </location>
</feature>
<dbReference type="Pfam" id="PF23598">
    <property type="entry name" value="LRR_14"/>
    <property type="match status" value="1"/>
</dbReference>
<proteinExistence type="evidence at transcript level"/>
<feature type="signal peptide" evidence="12">
    <location>
        <begin position="1"/>
        <end position="25"/>
    </location>
</feature>
<dbReference type="CDD" id="cd14066">
    <property type="entry name" value="STKc_IRAK"/>
    <property type="match status" value="1"/>
</dbReference>
<evidence type="ECO:0000256" key="7">
    <source>
        <dbReference type="ARBA" id="ARBA00022840"/>
    </source>
</evidence>
<dbReference type="SUPFAM" id="SSF52058">
    <property type="entry name" value="L domain-like"/>
    <property type="match status" value="1"/>
</dbReference>
<evidence type="ECO:0000256" key="3">
    <source>
        <dbReference type="ARBA" id="ARBA00022729"/>
    </source>
</evidence>
<dbReference type="GO" id="GO:0005524">
    <property type="term" value="F:ATP binding"/>
    <property type="evidence" value="ECO:0007669"/>
    <property type="project" value="UniProtKB-UniRule"/>
</dbReference>
<evidence type="ECO:0000256" key="4">
    <source>
        <dbReference type="ARBA" id="ARBA00022737"/>
    </source>
</evidence>
<dbReference type="PANTHER" id="PTHR48006">
    <property type="entry name" value="LEUCINE-RICH REPEAT-CONTAINING PROTEIN DDB_G0281931-RELATED"/>
    <property type="match status" value="1"/>
</dbReference>
<keyword evidence="4" id="KW-0677">Repeat</keyword>
<dbReference type="SUPFAM" id="SSF56112">
    <property type="entry name" value="Protein kinase-like (PK-like)"/>
    <property type="match status" value="1"/>
</dbReference>
<dbReference type="Gene3D" id="3.80.10.10">
    <property type="entry name" value="Ribonuclease Inhibitor"/>
    <property type="match status" value="1"/>
</dbReference>
<keyword evidence="8" id="KW-0325">Glycoprotein</keyword>
<keyword evidence="3 12" id="KW-0732">Signal</keyword>
<sequence length="838" mass="93142">MRVSMEAVPWLWKLLFLLFCSPVLATLEQGAILQEVKNSGWITTGRASWTPGTDPCVSLWEGIDCFEGNVILLNLTHVGLYGPVPEALGRLTTLTHLDMGNNKICKNCSVWNQVTGNLAPIANLVNLETLCMTSNEMRLSTFPRAIFQLKKLVDLRVDNTLIGGEFPAELSSLHNLQYLYLGNNSFTGTIPRDMWSSLTNLKELAFWGNQLTGVIPPELGVLVNLTYLNVNKNEFYGGLPPELGNLARLERLLLYKNKFTGPIPDTWRGMTSLQDLELNANSLYGTLPTWLLQLPKLSLLQLSNNQIYGSLIPVLSNSTTPGLKKLLLQCNYIQGIRPKVESNITANLDYNCWDNETALDSACVRAQNCLNFQLDTNGKCPACPSGQYLVNTTTCICYAVPRDSSKKLAVGVILGVVLGAAFLLLLLLFYFFWRRSRRQRKEQPALLPSPDYFHNSERAGSSKMASLHAWEVPGGVQHFTLEELKKATKGFGRGNEIGEGAFGKVFLGTFPDGRTLAIKRAGAANSSDSDNGQFRNEVLLLSRLHHKNLVRLEGFCDDNGQQILVYEYMKMGNLHSHLHGSRQGKYMILGWYQRLEIAVNVAQGLDYLHSFADPPVIHRDVKPTNILLDENLVAKVADFGISKESSEIDTHVSTRPAGTAGYFDPQYFLRRQLTTASDVYSFGVVLLELISGRKAIEFNCPEEEESNIIEWTKAKMEVGHGKIESLVDPKLEGNYPRELFVALVELGLKCSSFKKNIRPTMKCVVSILESLLQEAERPSERTLLSPWPSQLPPSPRTHSSSTASITTAGSDDLGSSQGPHRRLESSTCIEMNTVLLPR</sequence>
<dbReference type="InterPro" id="IPR032675">
    <property type="entry name" value="LRR_dom_sf"/>
</dbReference>
<dbReference type="PROSITE" id="PS50011">
    <property type="entry name" value="PROTEIN_KINASE_DOM"/>
    <property type="match status" value="1"/>
</dbReference>
<evidence type="ECO:0000256" key="2">
    <source>
        <dbReference type="ARBA" id="ARBA00022679"/>
    </source>
</evidence>
<dbReference type="EMBL" id="KX159253">
    <property type="protein sequence ID" value="APU94857.1"/>
    <property type="molecule type" value="mRNA"/>
</dbReference>
<dbReference type="PROSITE" id="PS00107">
    <property type="entry name" value="PROTEIN_KINASE_ATP"/>
    <property type="match status" value="1"/>
</dbReference>
<dbReference type="Pfam" id="PF00069">
    <property type="entry name" value="Pkinase"/>
    <property type="match status" value="1"/>
</dbReference>
<evidence type="ECO:0000256" key="5">
    <source>
        <dbReference type="ARBA" id="ARBA00022741"/>
    </source>
</evidence>
<evidence type="ECO:0000256" key="9">
    <source>
        <dbReference type="PROSITE-ProRule" id="PRU10141"/>
    </source>
</evidence>
<evidence type="ECO:0000256" key="1">
    <source>
        <dbReference type="ARBA" id="ARBA00022614"/>
    </source>
</evidence>
<evidence type="ECO:0000256" key="10">
    <source>
        <dbReference type="SAM" id="MobiDB-lite"/>
    </source>
</evidence>
<organism evidence="14">
    <name type="scientific">Pohlia nutans</name>
    <dbReference type="NCBI Taxonomy" id="140635"/>
    <lineage>
        <taxon>Eukaryota</taxon>
        <taxon>Viridiplantae</taxon>
        <taxon>Streptophyta</taxon>
        <taxon>Embryophyta</taxon>
        <taxon>Bryophyta</taxon>
        <taxon>Bryophytina</taxon>
        <taxon>Bryopsida</taxon>
        <taxon>Bryidae</taxon>
        <taxon>Bryanae</taxon>
        <taxon>Bryales</taxon>
        <taxon>Mniaceae</taxon>
        <taxon>Pohlia</taxon>
    </lineage>
</organism>
<feature type="chain" id="PRO_5012817447" evidence="12">
    <location>
        <begin position="26"/>
        <end position="838"/>
    </location>
</feature>
<dbReference type="FunFam" id="1.10.510.10:FF:001248">
    <property type="entry name" value="Predicted protein"/>
    <property type="match status" value="1"/>
</dbReference>
<name>A0A1P8DYX6_9BRYO</name>
<dbReference type="InterPro" id="IPR000719">
    <property type="entry name" value="Prot_kinase_dom"/>
</dbReference>
<dbReference type="InterPro" id="IPR051824">
    <property type="entry name" value="LRR_Rcpt-Like_S/T_Kinase"/>
</dbReference>
<dbReference type="GO" id="GO:0004672">
    <property type="term" value="F:protein kinase activity"/>
    <property type="evidence" value="ECO:0007669"/>
    <property type="project" value="InterPro"/>
</dbReference>
<dbReference type="Gene3D" id="3.30.200.20">
    <property type="entry name" value="Phosphorylase Kinase, domain 1"/>
    <property type="match status" value="1"/>
</dbReference>
<dbReference type="SMART" id="SM00369">
    <property type="entry name" value="LRR_TYP"/>
    <property type="match status" value="5"/>
</dbReference>
<keyword evidence="11" id="KW-0472">Membrane</keyword>
<evidence type="ECO:0000259" key="13">
    <source>
        <dbReference type="PROSITE" id="PS50011"/>
    </source>
</evidence>
<dbReference type="Gene3D" id="1.10.510.10">
    <property type="entry name" value="Transferase(Phosphotransferase) domain 1"/>
    <property type="match status" value="1"/>
</dbReference>
<dbReference type="InterPro" id="IPR055414">
    <property type="entry name" value="LRR_R13L4/SHOC2-like"/>
</dbReference>
<evidence type="ECO:0000256" key="11">
    <source>
        <dbReference type="SAM" id="Phobius"/>
    </source>
</evidence>
<dbReference type="PROSITE" id="PS00108">
    <property type="entry name" value="PROTEIN_KINASE_ST"/>
    <property type="match status" value="1"/>
</dbReference>
<feature type="binding site" evidence="9">
    <location>
        <position position="519"/>
    </location>
    <ligand>
        <name>ATP</name>
        <dbReference type="ChEBI" id="CHEBI:30616"/>
    </ligand>
</feature>
<keyword evidence="11" id="KW-1133">Transmembrane helix</keyword>
<feature type="region of interest" description="Disordered" evidence="10">
    <location>
        <begin position="779"/>
        <end position="824"/>
    </location>
</feature>